<reference evidence="3" key="1">
    <citation type="journal article" date="2019" name="Int. J. Syst. Evol. Microbiol.">
        <title>The Global Catalogue of Microorganisms (GCM) 10K type strain sequencing project: providing services to taxonomists for standard genome sequencing and annotation.</title>
        <authorList>
            <consortium name="The Broad Institute Genomics Platform"/>
            <consortium name="The Broad Institute Genome Sequencing Center for Infectious Disease"/>
            <person name="Wu L."/>
            <person name="Ma J."/>
        </authorList>
    </citation>
    <scope>NUCLEOTIDE SEQUENCE [LARGE SCALE GENOMIC DNA]</scope>
    <source>
        <strain evidence="3">JCM 14919</strain>
    </source>
</reference>
<comment type="caution">
    <text evidence="2">The sequence shown here is derived from an EMBL/GenBank/DDBJ whole genome shotgun (WGS) entry which is preliminary data.</text>
</comment>
<sequence>MHTAPMDPLLTRLDPSLPICWEDPDTLRVGFEHAIARVRRPTAGVQRFIGVLRRGVDTDRLPDEARRAGVTLGEARAAVAQLGPALLAQRAANATEAAAPLTAQMCDGGRPVAALREALLESGVCRFPARNESSASGDIDLVVFVERYWEPLERAQRWLMEGVPHLLIRFTDGAVHVGPIIDADGRPCHTCISLARVERDAATAALAAQLAGAAVASERRDAAVLAGAYAAGLIRAWSAGDSAAHRTRIVLPVSRALSIPAPRVEQVEPHLDCACGPPSLDDDGSRAGGDHPRLADEA</sequence>
<name>A0ABP5MW36_9MICO</name>
<organism evidence="2 3">
    <name type="scientific">Leucobacter alluvii</name>
    <dbReference type="NCBI Taxonomy" id="340321"/>
    <lineage>
        <taxon>Bacteria</taxon>
        <taxon>Bacillati</taxon>
        <taxon>Actinomycetota</taxon>
        <taxon>Actinomycetes</taxon>
        <taxon>Micrococcales</taxon>
        <taxon>Microbacteriaceae</taxon>
        <taxon>Leucobacter</taxon>
    </lineage>
</organism>
<evidence type="ECO:0008006" key="4">
    <source>
        <dbReference type="Google" id="ProtNLM"/>
    </source>
</evidence>
<accession>A0ABP5MW36</accession>
<evidence type="ECO:0000256" key="1">
    <source>
        <dbReference type="SAM" id="MobiDB-lite"/>
    </source>
</evidence>
<feature type="compositionally biased region" description="Basic and acidic residues" evidence="1">
    <location>
        <begin position="283"/>
        <end position="298"/>
    </location>
</feature>
<protein>
    <recommendedName>
        <fullName evidence="4">Bacteriocin biosynthesis cyclodehydratase domain-containing protein</fullName>
    </recommendedName>
</protein>
<evidence type="ECO:0000313" key="2">
    <source>
        <dbReference type="EMBL" id="GAA2187252.1"/>
    </source>
</evidence>
<dbReference type="EMBL" id="BAAAOP010000005">
    <property type="protein sequence ID" value="GAA2187252.1"/>
    <property type="molecule type" value="Genomic_DNA"/>
</dbReference>
<dbReference type="Proteomes" id="UP001501084">
    <property type="component" value="Unassembled WGS sequence"/>
</dbReference>
<keyword evidence="3" id="KW-1185">Reference proteome</keyword>
<proteinExistence type="predicted"/>
<gene>
    <name evidence="2" type="ORF">GCM10009786_11350</name>
</gene>
<evidence type="ECO:0000313" key="3">
    <source>
        <dbReference type="Proteomes" id="UP001501084"/>
    </source>
</evidence>
<feature type="region of interest" description="Disordered" evidence="1">
    <location>
        <begin position="276"/>
        <end position="298"/>
    </location>
</feature>
<dbReference type="Gene3D" id="3.40.50.720">
    <property type="entry name" value="NAD(P)-binding Rossmann-like Domain"/>
    <property type="match status" value="1"/>
</dbReference>